<protein>
    <submittedName>
        <fullName evidence="14">TonB-dependent receptor</fullName>
    </submittedName>
</protein>
<evidence type="ECO:0000256" key="2">
    <source>
        <dbReference type="ARBA" id="ARBA00022448"/>
    </source>
</evidence>
<gene>
    <name evidence="14" type="ORF">H9I45_03090</name>
</gene>
<feature type="domain" description="TonB-dependent receptor-like beta-barrel" evidence="12">
    <location>
        <begin position="289"/>
        <end position="676"/>
    </location>
</feature>
<proteinExistence type="inferred from homology"/>
<dbReference type="GO" id="GO:0009279">
    <property type="term" value="C:cell outer membrane"/>
    <property type="evidence" value="ECO:0007669"/>
    <property type="project" value="UniProtKB-SubCell"/>
</dbReference>
<keyword evidence="3 10" id="KW-1134">Transmembrane beta strand</keyword>
<evidence type="ECO:0000259" key="12">
    <source>
        <dbReference type="Pfam" id="PF00593"/>
    </source>
</evidence>
<accession>A0A7L8AHH1</accession>
<evidence type="ECO:0000259" key="13">
    <source>
        <dbReference type="Pfam" id="PF07715"/>
    </source>
</evidence>
<keyword evidence="2 10" id="KW-0813">Transport</keyword>
<organism evidence="14 15">
    <name type="scientific">Polaribacter haliotis</name>
    <dbReference type="NCBI Taxonomy" id="1888915"/>
    <lineage>
        <taxon>Bacteria</taxon>
        <taxon>Pseudomonadati</taxon>
        <taxon>Bacteroidota</taxon>
        <taxon>Flavobacteriia</taxon>
        <taxon>Flavobacteriales</taxon>
        <taxon>Flavobacteriaceae</taxon>
    </lineage>
</organism>
<name>A0A7L8AHH1_9FLAO</name>
<dbReference type="InterPro" id="IPR008969">
    <property type="entry name" value="CarboxyPept-like_regulatory"/>
</dbReference>
<evidence type="ECO:0000256" key="7">
    <source>
        <dbReference type="ARBA" id="ARBA00023136"/>
    </source>
</evidence>
<evidence type="ECO:0000256" key="6">
    <source>
        <dbReference type="ARBA" id="ARBA00023077"/>
    </source>
</evidence>
<keyword evidence="15" id="KW-1185">Reference proteome</keyword>
<keyword evidence="9 10" id="KW-0998">Cell outer membrane</keyword>
<dbReference type="Gene3D" id="2.170.130.10">
    <property type="entry name" value="TonB-dependent receptor, plug domain"/>
    <property type="match status" value="1"/>
</dbReference>
<evidence type="ECO:0000256" key="9">
    <source>
        <dbReference type="ARBA" id="ARBA00023237"/>
    </source>
</evidence>
<keyword evidence="4 10" id="KW-0812">Transmembrane</keyword>
<feature type="domain" description="TonB-dependent receptor plug" evidence="13">
    <location>
        <begin position="120"/>
        <end position="227"/>
    </location>
</feature>
<evidence type="ECO:0000256" key="1">
    <source>
        <dbReference type="ARBA" id="ARBA00004571"/>
    </source>
</evidence>
<evidence type="ECO:0000256" key="10">
    <source>
        <dbReference type="PROSITE-ProRule" id="PRU01360"/>
    </source>
</evidence>
<evidence type="ECO:0000256" key="5">
    <source>
        <dbReference type="ARBA" id="ARBA00022729"/>
    </source>
</evidence>
<reference evidence="14 15" key="1">
    <citation type="journal article" date="2016" name="Int. J. Syst. Evol. Microbiol.">
        <title>Polaribacter haliotis sp. nov., isolated from the gut of abalone Haliotis discus hannai.</title>
        <authorList>
            <person name="Kim Y.O."/>
            <person name="Park I.S."/>
            <person name="Park S."/>
            <person name="Nam B.H."/>
            <person name="Park J.M."/>
            <person name="Kim D.G."/>
            <person name="Yoon J.H."/>
        </authorList>
    </citation>
    <scope>NUCLEOTIDE SEQUENCE [LARGE SCALE GENOMIC DNA]</scope>
    <source>
        <strain evidence="14 15">KCTC 52418</strain>
    </source>
</reference>
<dbReference type="InterPro" id="IPR037066">
    <property type="entry name" value="Plug_dom_sf"/>
</dbReference>
<dbReference type="Pfam" id="PF07715">
    <property type="entry name" value="Plug"/>
    <property type="match status" value="1"/>
</dbReference>
<dbReference type="InterPro" id="IPR012910">
    <property type="entry name" value="Plug_dom"/>
</dbReference>
<sequence length="718" mass="81647">MIKNLIIILFIGLFVNTTLAQNTLQVKVISEESKETIFGVNILVKNTTIGSTTDFDGLATIKNIKDGMQTIVISYVGFEIVSKKIIFPRTNSLLIIQLHEDKESLDAIVIQSTRSKRSIAKIPTRIEVVGAEELGEKAIMNSANIAMVLRESTGIQMQQTSANSANQSIRIQGLDGRFTQLLKDGFPLFGGFSSGLSIMQIPPLDLQQVEIIKGSSSTLYGGGAIAGLVNLISKRPKEEQELDIMLDYTSRNGKTGNVFYSNKFIKFGLTLYSSANFQKIADVNDDHFSDIPKVRSFSINPSFFYYPNENETWRLSLNTSIENRIGGDVDVINGKPSVNHRFFEENKSERYATQLTYNNDISENKSFNFKNSLSYFKRDLLLPDFQFLGAQFATFTEATYNLYNENSDWVFGGNIISENFKEDETTTIDRSYSQFTVGGFAQNTWKFKDIMTLESGLRIDYNNNYGTFILPRTSLFIEFNNEISSRIGGGLGYKIPTIFTEDAELRSYENVLPINTNNFKAETSIGLNADVNYKKKIFNDNVSLSFNQLFFYTKLENSLILEEKGAEYEFINANKPLNSVGFETNLKLKYKDFVLFTNYAFNDVKMEKNQKALTPKHSFGGVLMYEVHDAWRIGYEAYYKSSQFRNNRTETPNYWTMGFMVMKTFKNISLYANFENFTDTKQQNYQSMIEAPHNNPTFTDIWAPTDGFIFNTGILIKL</sequence>
<evidence type="ECO:0000256" key="11">
    <source>
        <dbReference type="RuleBase" id="RU003357"/>
    </source>
</evidence>
<dbReference type="PROSITE" id="PS52016">
    <property type="entry name" value="TONB_DEPENDENT_REC_3"/>
    <property type="match status" value="1"/>
</dbReference>
<dbReference type="AlphaFoldDB" id="A0A7L8AHH1"/>
<dbReference type="Pfam" id="PF00593">
    <property type="entry name" value="TonB_dep_Rec_b-barrel"/>
    <property type="match status" value="1"/>
</dbReference>
<dbReference type="Pfam" id="PF13715">
    <property type="entry name" value="CarbopepD_reg_2"/>
    <property type="match status" value="1"/>
</dbReference>
<keyword evidence="8 14" id="KW-0675">Receptor</keyword>
<dbReference type="InterPro" id="IPR000531">
    <property type="entry name" value="Beta-barrel_TonB"/>
</dbReference>
<dbReference type="InterPro" id="IPR039426">
    <property type="entry name" value="TonB-dep_rcpt-like"/>
</dbReference>
<keyword evidence="5" id="KW-0732">Signal</keyword>
<evidence type="ECO:0000256" key="4">
    <source>
        <dbReference type="ARBA" id="ARBA00022692"/>
    </source>
</evidence>
<evidence type="ECO:0000256" key="8">
    <source>
        <dbReference type="ARBA" id="ARBA00023170"/>
    </source>
</evidence>
<dbReference type="KEGG" id="phal:H9I45_03090"/>
<keyword evidence="6 11" id="KW-0798">TonB box</keyword>
<dbReference type="PANTHER" id="PTHR30069:SF29">
    <property type="entry name" value="HEMOGLOBIN AND HEMOGLOBIN-HAPTOGLOBIN-BINDING PROTEIN 1-RELATED"/>
    <property type="match status" value="1"/>
</dbReference>
<evidence type="ECO:0000256" key="3">
    <source>
        <dbReference type="ARBA" id="ARBA00022452"/>
    </source>
</evidence>
<dbReference type="SUPFAM" id="SSF49464">
    <property type="entry name" value="Carboxypeptidase regulatory domain-like"/>
    <property type="match status" value="1"/>
</dbReference>
<evidence type="ECO:0000313" key="15">
    <source>
        <dbReference type="Proteomes" id="UP000516764"/>
    </source>
</evidence>
<dbReference type="InterPro" id="IPR036942">
    <property type="entry name" value="Beta-barrel_TonB_sf"/>
</dbReference>
<dbReference type="PANTHER" id="PTHR30069">
    <property type="entry name" value="TONB-DEPENDENT OUTER MEMBRANE RECEPTOR"/>
    <property type="match status" value="1"/>
</dbReference>
<dbReference type="OrthoDB" id="1109239at2"/>
<dbReference type="GO" id="GO:0015344">
    <property type="term" value="F:siderophore uptake transmembrane transporter activity"/>
    <property type="evidence" value="ECO:0007669"/>
    <property type="project" value="TreeGrafter"/>
</dbReference>
<comment type="similarity">
    <text evidence="10 11">Belongs to the TonB-dependent receptor family.</text>
</comment>
<dbReference type="GO" id="GO:0044718">
    <property type="term" value="P:siderophore transmembrane transport"/>
    <property type="evidence" value="ECO:0007669"/>
    <property type="project" value="TreeGrafter"/>
</dbReference>
<dbReference type="RefSeq" id="WP_088353401.1">
    <property type="nucleotide sequence ID" value="NZ_CP061813.1"/>
</dbReference>
<keyword evidence="7 10" id="KW-0472">Membrane</keyword>
<evidence type="ECO:0000313" key="14">
    <source>
        <dbReference type="EMBL" id="QOD61451.1"/>
    </source>
</evidence>
<comment type="subcellular location">
    <subcellularLocation>
        <location evidence="1 10">Cell outer membrane</location>
        <topology evidence="1 10">Multi-pass membrane protein</topology>
    </subcellularLocation>
</comment>
<dbReference type="Proteomes" id="UP000516764">
    <property type="component" value="Chromosome"/>
</dbReference>
<dbReference type="SUPFAM" id="SSF56935">
    <property type="entry name" value="Porins"/>
    <property type="match status" value="1"/>
</dbReference>
<dbReference type="Gene3D" id="2.40.170.20">
    <property type="entry name" value="TonB-dependent receptor, beta-barrel domain"/>
    <property type="match status" value="1"/>
</dbReference>
<dbReference type="EMBL" id="CP061813">
    <property type="protein sequence ID" value="QOD61451.1"/>
    <property type="molecule type" value="Genomic_DNA"/>
</dbReference>